<dbReference type="InterPro" id="IPR002729">
    <property type="entry name" value="CRISPR-assoc_Cas1"/>
</dbReference>
<sequence length="343" mass="38133">MKKLLNTLYVTSQGTYLSKDGECVVVRTEDGEKHRFPVHVLDGIVCFGNVLCSPFLLGHCGEAGLAVSFLTERGRFLAGVRGPQSGNVLLRRAQYRLADDPVESARLARAVIAAKVANSRAVLRRCLRDHGDRVHAAAIGRAVSVLDDCAGRLRMPVDMDEARGMEGRAAAAYFEVFGHMILAEDPAFAFGGRNRRPPLDAVNCLLSFVYTLLAHDVRSALEAVGIDPQVGFLHRDRPGRPGLALDLMEEFRPFLADRLVLSLINRAEVRGRGFVRKESGAVFMDDDTRKVVLTAWQKRKQDEVMHPYLKERLPLGLAFHIQARLMARAVRGDLDGYPPFFWK</sequence>
<reference evidence="12 14" key="2">
    <citation type="submission" date="2019-03" db="EMBL/GenBank/DDBJ databases">
        <title>Genomic Encyclopedia of Type Strains, Phase IV (KMG-IV): sequencing the most valuable type-strain genomes for metagenomic binning, comparative biology and taxonomic classification.</title>
        <authorList>
            <person name="Goeker M."/>
        </authorList>
    </citation>
    <scope>NUCLEOTIDE SEQUENCE [LARGE SCALE GENOMIC DNA]</scope>
    <source>
        <strain evidence="12 14">DSM 101483</strain>
    </source>
</reference>
<dbReference type="EMBL" id="SOBK01000002">
    <property type="protein sequence ID" value="TDT90810.1"/>
    <property type="molecule type" value="Genomic_DNA"/>
</dbReference>
<feature type="binding site" evidence="10">
    <location>
        <position position="234"/>
    </location>
    <ligand>
        <name>Mn(2+)</name>
        <dbReference type="ChEBI" id="CHEBI:29035"/>
    </ligand>
</feature>
<comment type="similarity">
    <text evidence="10">Belongs to the CRISPR-associated endonuclease Cas1 family.</text>
</comment>
<dbReference type="Proteomes" id="UP000055611">
    <property type="component" value="Chromosome"/>
</dbReference>
<evidence type="ECO:0000256" key="3">
    <source>
        <dbReference type="ARBA" id="ARBA00022759"/>
    </source>
</evidence>
<dbReference type="GO" id="GO:0043571">
    <property type="term" value="P:maintenance of CRISPR repeat elements"/>
    <property type="evidence" value="ECO:0007669"/>
    <property type="project" value="UniProtKB-UniRule"/>
</dbReference>
<evidence type="ECO:0000256" key="10">
    <source>
        <dbReference type="HAMAP-Rule" id="MF_01470"/>
    </source>
</evidence>
<feature type="binding site" evidence="10">
    <location>
        <position position="249"/>
    </location>
    <ligand>
        <name>Mn(2+)</name>
        <dbReference type="ChEBI" id="CHEBI:29035"/>
    </ligand>
</feature>
<dbReference type="NCBIfam" id="TIGR00287">
    <property type="entry name" value="cas1"/>
    <property type="match status" value="1"/>
</dbReference>
<comment type="cofactor">
    <cofactor evidence="10">
        <name>Mg(2+)</name>
        <dbReference type="ChEBI" id="CHEBI:18420"/>
    </cofactor>
    <cofactor evidence="10">
        <name>Mn(2+)</name>
        <dbReference type="ChEBI" id="CHEBI:29035"/>
    </cofactor>
</comment>
<dbReference type="InterPro" id="IPR019856">
    <property type="entry name" value="CRISPR-assoc_Cas1_DVULG"/>
</dbReference>
<dbReference type="Gene3D" id="1.20.120.920">
    <property type="entry name" value="CRISPR-associated endonuclease Cas1, C-terminal domain"/>
    <property type="match status" value="1"/>
</dbReference>
<name>A0A126QRG3_9BACT</name>
<dbReference type="EMBL" id="CP014206">
    <property type="protein sequence ID" value="AMK12502.1"/>
    <property type="molecule type" value="Genomic_DNA"/>
</dbReference>
<evidence type="ECO:0000256" key="2">
    <source>
        <dbReference type="ARBA" id="ARBA00022723"/>
    </source>
</evidence>
<dbReference type="Pfam" id="PF01867">
    <property type="entry name" value="Cas_Cas1"/>
    <property type="match status" value="1"/>
</dbReference>
<evidence type="ECO:0000256" key="9">
    <source>
        <dbReference type="ARBA" id="ARBA00038592"/>
    </source>
</evidence>
<dbReference type="HAMAP" id="MF_01470">
    <property type="entry name" value="Cas1"/>
    <property type="match status" value="1"/>
</dbReference>
<evidence type="ECO:0000313" key="14">
    <source>
        <dbReference type="Proteomes" id="UP000295506"/>
    </source>
</evidence>
<dbReference type="AlphaFoldDB" id="A0A126QRG3"/>
<dbReference type="PANTHER" id="PTHR34353:SF2">
    <property type="entry name" value="CRISPR-ASSOCIATED ENDONUCLEASE CAS1 1"/>
    <property type="match status" value="1"/>
</dbReference>
<dbReference type="GO" id="GO:0003677">
    <property type="term" value="F:DNA binding"/>
    <property type="evidence" value="ECO:0007669"/>
    <property type="project" value="UniProtKB-KW"/>
</dbReference>
<dbReference type="Proteomes" id="UP000295506">
    <property type="component" value="Unassembled WGS sequence"/>
</dbReference>
<dbReference type="PANTHER" id="PTHR34353">
    <property type="entry name" value="CRISPR-ASSOCIATED ENDONUCLEASE CAS1 1"/>
    <property type="match status" value="1"/>
</dbReference>
<keyword evidence="5 10" id="KW-0460">Magnesium</keyword>
<keyword evidence="6 10" id="KW-0051">Antiviral defense</keyword>
<dbReference type="NCBIfam" id="TIGR03640">
    <property type="entry name" value="cas1_DVULG"/>
    <property type="match status" value="1"/>
</dbReference>
<evidence type="ECO:0000313" key="12">
    <source>
        <dbReference type="EMBL" id="TDT90810.1"/>
    </source>
</evidence>
<dbReference type="OrthoDB" id="9803119at2"/>
<evidence type="ECO:0000313" key="11">
    <source>
        <dbReference type="EMBL" id="AMK12502.1"/>
    </source>
</evidence>
<keyword evidence="3 10" id="KW-0255">Endonuclease</keyword>
<dbReference type="EC" id="3.1.-.-" evidence="10"/>
<reference evidence="11 13" key="1">
    <citation type="journal article" date="2016" name="Front. Microbiol.">
        <title>Genome Sequence of the Piezophilic, Mesophilic Sulfate-Reducing Bacterium Desulfovibrio indicus J2T.</title>
        <authorList>
            <person name="Cao J."/>
            <person name="Maignien L."/>
            <person name="Shao Z."/>
            <person name="Alain K."/>
            <person name="Jebbar M."/>
        </authorList>
    </citation>
    <scope>NUCLEOTIDE SEQUENCE [LARGE SCALE GENOMIC DNA]</scope>
    <source>
        <strain evidence="11 13">J2</strain>
    </source>
</reference>
<keyword evidence="8 10" id="KW-0464">Manganese</keyword>
<dbReference type="Gene3D" id="3.100.10.20">
    <property type="entry name" value="CRISPR-associated endonuclease Cas1, N-terminal domain"/>
    <property type="match status" value="1"/>
</dbReference>
<comment type="subunit">
    <text evidence="9 10">Homodimer, forms a heterotetramer with a Cas2 homodimer.</text>
</comment>
<dbReference type="RefSeq" id="WP_066806128.1">
    <property type="nucleotide sequence ID" value="NZ_CP014206.1"/>
</dbReference>
<dbReference type="InterPro" id="IPR042206">
    <property type="entry name" value="CRISPR-assoc_Cas1_C"/>
</dbReference>
<dbReference type="InterPro" id="IPR042211">
    <property type="entry name" value="CRISPR-assoc_Cas1_N"/>
</dbReference>
<comment type="function">
    <text evidence="10">CRISPR (clustered regularly interspaced short palindromic repeat), is an adaptive immune system that provides protection against mobile genetic elements (viruses, transposable elements and conjugative plasmids). CRISPR clusters contain spacers, sequences complementary to antecedent mobile elements, and target invading nucleic acids. CRISPR clusters are transcribed and processed into CRISPR RNA (crRNA). Acts as a dsDNA endonuclease. Involved in the integration of spacer DNA into the CRISPR cassette.</text>
</comment>
<keyword evidence="1 10" id="KW-0540">Nuclease</keyword>
<dbReference type="GO" id="GO:0016787">
    <property type="term" value="F:hydrolase activity"/>
    <property type="evidence" value="ECO:0007669"/>
    <property type="project" value="UniProtKB-KW"/>
</dbReference>
<evidence type="ECO:0000256" key="6">
    <source>
        <dbReference type="ARBA" id="ARBA00023118"/>
    </source>
</evidence>
<dbReference type="CDD" id="cd09721">
    <property type="entry name" value="Cas1_I-C"/>
    <property type="match status" value="1"/>
</dbReference>
<dbReference type="InterPro" id="IPR050646">
    <property type="entry name" value="Cas1"/>
</dbReference>
<evidence type="ECO:0000256" key="1">
    <source>
        <dbReference type="ARBA" id="ARBA00022722"/>
    </source>
</evidence>
<evidence type="ECO:0000256" key="5">
    <source>
        <dbReference type="ARBA" id="ARBA00022842"/>
    </source>
</evidence>
<keyword evidence="4 10" id="KW-0378">Hydrolase</keyword>
<feature type="binding site" evidence="10">
    <location>
        <position position="166"/>
    </location>
    <ligand>
        <name>Mn(2+)</name>
        <dbReference type="ChEBI" id="CHEBI:29035"/>
    </ligand>
</feature>
<dbReference type="GO" id="GO:0046872">
    <property type="term" value="F:metal ion binding"/>
    <property type="evidence" value="ECO:0007669"/>
    <property type="project" value="UniProtKB-UniRule"/>
</dbReference>
<dbReference type="GO" id="GO:0051607">
    <property type="term" value="P:defense response to virus"/>
    <property type="evidence" value="ECO:0007669"/>
    <property type="project" value="UniProtKB-UniRule"/>
</dbReference>
<evidence type="ECO:0000256" key="4">
    <source>
        <dbReference type="ARBA" id="ARBA00022801"/>
    </source>
</evidence>
<evidence type="ECO:0000313" key="13">
    <source>
        <dbReference type="Proteomes" id="UP000055611"/>
    </source>
</evidence>
<evidence type="ECO:0000256" key="8">
    <source>
        <dbReference type="ARBA" id="ARBA00023211"/>
    </source>
</evidence>
<evidence type="ECO:0000256" key="7">
    <source>
        <dbReference type="ARBA" id="ARBA00023125"/>
    </source>
</evidence>
<gene>
    <name evidence="10" type="primary">cas1</name>
    <name evidence="11" type="ORF">AWY79_16050</name>
    <name evidence="12" type="ORF">EDC59_102243</name>
</gene>
<protein>
    <recommendedName>
        <fullName evidence="10">CRISPR-associated endonuclease Cas1</fullName>
        <ecNumber evidence="10">3.1.-.-</ecNumber>
    </recommendedName>
</protein>
<keyword evidence="13" id="KW-1185">Reference proteome</keyword>
<keyword evidence="7 10" id="KW-0238">DNA-binding</keyword>
<organism evidence="12 14">
    <name type="scientific">Pseudodesulfovibrio indicus</name>
    <dbReference type="NCBI Taxonomy" id="1716143"/>
    <lineage>
        <taxon>Bacteria</taxon>
        <taxon>Pseudomonadati</taxon>
        <taxon>Thermodesulfobacteriota</taxon>
        <taxon>Desulfovibrionia</taxon>
        <taxon>Desulfovibrionales</taxon>
        <taxon>Desulfovibrionaceae</taxon>
    </lineage>
</organism>
<dbReference type="GO" id="GO:0004520">
    <property type="term" value="F:DNA endonuclease activity"/>
    <property type="evidence" value="ECO:0007669"/>
    <property type="project" value="InterPro"/>
</dbReference>
<dbReference type="KEGG" id="dej:AWY79_16050"/>
<accession>A0A126QRG3</accession>
<keyword evidence="2 10" id="KW-0479">Metal-binding</keyword>
<proteinExistence type="inferred from homology"/>